<dbReference type="Proteomes" id="UP000199513">
    <property type="component" value="Unassembled WGS sequence"/>
</dbReference>
<evidence type="ECO:0008006" key="3">
    <source>
        <dbReference type="Google" id="ProtNLM"/>
    </source>
</evidence>
<proteinExistence type="predicted"/>
<name>A0A1I2FPE9_9BACT</name>
<accession>A0A1I2FPE9</accession>
<evidence type="ECO:0000313" key="1">
    <source>
        <dbReference type="EMBL" id="SFF06648.1"/>
    </source>
</evidence>
<dbReference type="EMBL" id="FONY01000014">
    <property type="protein sequence ID" value="SFF06648.1"/>
    <property type="molecule type" value="Genomic_DNA"/>
</dbReference>
<gene>
    <name evidence="1" type="ORF">SAMN04488541_101487</name>
</gene>
<keyword evidence="2" id="KW-1185">Reference proteome</keyword>
<evidence type="ECO:0000313" key="2">
    <source>
        <dbReference type="Proteomes" id="UP000199513"/>
    </source>
</evidence>
<dbReference type="AlphaFoldDB" id="A0A1I2FPE9"/>
<protein>
    <recommendedName>
        <fullName evidence="3">Outer membrane protein beta-barrel domain-containing protein</fullName>
    </recommendedName>
</protein>
<organism evidence="1 2">
    <name type="scientific">Thermoflexibacter ruber</name>
    <dbReference type="NCBI Taxonomy" id="1003"/>
    <lineage>
        <taxon>Bacteria</taxon>
        <taxon>Pseudomonadati</taxon>
        <taxon>Bacteroidota</taxon>
        <taxon>Cytophagia</taxon>
        <taxon>Cytophagales</taxon>
        <taxon>Thermoflexibacteraceae</taxon>
        <taxon>Thermoflexibacter</taxon>
    </lineage>
</organism>
<dbReference type="RefSeq" id="WP_091544435.1">
    <property type="nucleotide sequence ID" value="NZ_FONY01000014.1"/>
</dbReference>
<reference evidence="1 2" key="1">
    <citation type="submission" date="2016-10" db="EMBL/GenBank/DDBJ databases">
        <authorList>
            <person name="de Groot N.N."/>
        </authorList>
    </citation>
    <scope>NUCLEOTIDE SEQUENCE [LARGE SCALE GENOMIC DNA]</scope>
    <source>
        <strain>GEY</strain>
        <strain evidence="2">DSM 9560</strain>
    </source>
</reference>
<sequence length="270" mass="31028">MKNYFLYSFFAVCLFKAQPNVLYAQSIGASVANTYARVNQLSFNKQAIDIEAYQVRDIGSRVGLSAFFEYPVSSAFRLRTEIAYYRYGYELRQDFGYDSYWANGFGFRNIQLALLAEGTLFRIGESAYFALHCGAGFNDVASNRIYMGFGNKRTPLRILQATKPPPPPFSTTTMRGKPRPPLENYHTTNFTLLAGASLNIELRKGKLSMGCTYNHALQDSPQMDMDFSLEYNGELTEYKELLHPKIHFLNFYFSYAWFLKAREKDKEARK</sequence>